<evidence type="ECO:0000313" key="2">
    <source>
        <dbReference type="EMBL" id="CUH49806.1"/>
    </source>
</evidence>
<organism evidence="2 3">
    <name type="scientific">Ruegeria atlantica</name>
    <dbReference type="NCBI Taxonomy" id="81569"/>
    <lineage>
        <taxon>Bacteria</taxon>
        <taxon>Pseudomonadati</taxon>
        <taxon>Pseudomonadota</taxon>
        <taxon>Alphaproteobacteria</taxon>
        <taxon>Rhodobacterales</taxon>
        <taxon>Roseobacteraceae</taxon>
        <taxon>Ruegeria</taxon>
    </lineage>
</organism>
<evidence type="ECO:0000256" key="1">
    <source>
        <dbReference type="SAM" id="MobiDB-lite"/>
    </source>
</evidence>
<gene>
    <name evidence="2" type="ORF">RUA4292_04004</name>
</gene>
<evidence type="ECO:0000313" key="3">
    <source>
        <dbReference type="Proteomes" id="UP000050783"/>
    </source>
</evidence>
<feature type="compositionally biased region" description="Basic and acidic residues" evidence="1">
    <location>
        <begin position="1"/>
        <end position="12"/>
    </location>
</feature>
<reference evidence="2 3" key="1">
    <citation type="submission" date="2015-09" db="EMBL/GenBank/DDBJ databases">
        <authorList>
            <consortium name="Swine Surveillance"/>
        </authorList>
    </citation>
    <scope>NUCLEOTIDE SEQUENCE [LARGE SCALE GENOMIC DNA]</scope>
    <source>
        <strain evidence="2 3">CECT 4292</strain>
    </source>
</reference>
<proteinExistence type="predicted"/>
<name>A0A0P1EHM7_9RHOB</name>
<feature type="region of interest" description="Disordered" evidence="1">
    <location>
        <begin position="1"/>
        <end position="24"/>
    </location>
</feature>
<accession>A0A0P1EHM7</accession>
<dbReference type="AlphaFoldDB" id="A0A0P1EHM7"/>
<protein>
    <submittedName>
        <fullName evidence="2">Uncharacterized protein</fullName>
    </submittedName>
</protein>
<dbReference type="Proteomes" id="UP000050783">
    <property type="component" value="Unassembled WGS sequence"/>
</dbReference>
<dbReference type="EMBL" id="CYPU01000071">
    <property type="protein sequence ID" value="CUH49806.1"/>
    <property type="molecule type" value="Genomic_DNA"/>
</dbReference>
<sequence length="130" mass="14737">MGENETDSKVQKSDTSGGQARGISLEELFSHLGEPYRGQGRDQLTNAQKDGFLEPLADVADTPRARVDIRSLNDDKQTRRSISESTFARVQSDVEMLDWIFVGRCSGEEDSYEKILNYMAEKVHRLLRLQ</sequence>